<evidence type="ECO:0000313" key="9">
    <source>
        <dbReference type="EMBL" id="MZR22853.1"/>
    </source>
</evidence>
<evidence type="ECO:0000256" key="5">
    <source>
        <dbReference type="ARBA" id="ARBA00022989"/>
    </source>
</evidence>
<evidence type="ECO:0008006" key="11">
    <source>
        <dbReference type="Google" id="ProtNLM"/>
    </source>
</evidence>
<keyword evidence="3" id="KW-1003">Cell membrane</keyword>
<evidence type="ECO:0000256" key="8">
    <source>
        <dbReference type="SAM" id="Phobius"/>
    </source>
</evidence>
<dbReference type="Proteomes" id="UP000445696">
    <property type="component" value="Unassembled WGS sequence"/>
</dbReference>
<evidence type="ECO:0000256" key="3">
    <source>
        <dbReference type="ARBA" id="ARBA00022475"/>
    </source>
</evidence>
<dbReference type="EMBL" id="WTVA01000004">
    <property type="protein sequence ID" value="MZR22853.1"/>
    <property type="molecule type" value="Genomic_DNA"/>
</dbReference>
<comment type="subcellular location">
    <subcellularLocation>
        <location evidence="1">Cell membrane</location>
        <topology evidence="1">Single-pass membrane protein</topology>
    </subcellularLocation>
    <subcellularLocation>
        <location evidence="7">Cell membrane</location>
        <topology evidence="7">Single-pass type II membrane protein</topology>
    </subcellularLocation>
</comment>
<sequence>MIKLQSGDPDNNTLRDLAPDLTPMLDILFILLVFFLLTVGTVLRAFDLELPSAVEEELSPIETPRHIMLEIREGSYALDGEAIAGFDGLKAAIGEALATKQDYEVIVAGDRRIAIEELLKVLTYLQSQGIEAANILMRKETNP</sequence>
<evidence type="ECO:0000313" key="10">
    <source>
        <dbReference type="Proteomes" id="UP000445696"/>
    </source>
</evidence>
<keyword evidence="6 8" id="KW-0472">Membrane</keyword>
<dbReference type="AlphaFoldDB" id="A0A845MFN0"/>
<comment type="similarity">
    <text evidence="2 7">Belongs to the ExbD/TolR family.</text>
</comment>
<dbReference type="RefSeq" id="WP_161339310.1">
    <property type="nucleotide sequence ID" value="NZ_JBHSDG010000004.1"/>
</dbReference>
<organism evidence="9 10">
    <name type="scientific">Sneathiella chungangensis</name>
    <dbReference type="NCBI Taxonomy" id="1418234"/>
    <lineage>
        <taxon>Bacteria</taxon>
        <taxon>Pseudomonadati</taxon>
        <taxon>Pseudomonadota</taxon>
        <taxon>Alphaproteobacteria</taxon>
        <taxon>Sneathiellales</taxon>
        <taxon>Sneathiellaceae</taxon>
        <taxon>Sneathiella</taxon>
    </lineage>
</organism>
<dbReference type="Pfam" id="PF02472">
    <property type="entry name" value="ExbD"/>
    <property type="match status" value="1"/>
</dbReference>
<proteinExistence type="inferred from homology"/>
<keyword evidence="5 8" id="KW-1133">Transmembrane helix</keyword>
<evidence type="ECO:0000256" key="6">
    <source>
        <dbReference type="ARBA" id="ARBA00023136"/>
    </source>
</evidence>
<keyword evidence="7" id="KW-0813">Transport</keyword>
<evidence type="ECO:0000256" key="4">
    <source>
        <dbReference type="ARBA" id="ARBA00022692"/>
    </source>
</evidence>
<keyword evidence="4 7" id="KW-0812">Transmembrane</keyword>
<dbReference type="Gene3D" id="3.30.420.270">
    <property type="match status" value="1"/>
</dbReference>
<dbReference type="PANTHER" id="PTHR30558:SF15">
    <property type="entry name" value="BIOPOLYMER TRANSPORT PROTEIN EXBD1"/>
    <property type="match status" value="1"/>
</dbReference>
<dbReference type="OrthoDB" id="9798629at2"/>
<feature type="transmembrane region" description="Helical" evidence="8">
    <location>
        <begin position="27"/>
        <end position="46"/>
    </location>
</feature>
<evidence type="ECO:0000256" key="1">
    <source>
        <dbReference type="ARBA" id="ARBA00004162"/>
    </source>
</evidence>
<keyword evidence="10" id="KW-1185">Reference proteome</keyword>
<accession>A0A845MFN0</accession>
<keyword evidence="7" id="KW-0653">Protein transport</keyword>
<dbReference type="PANTHER" id="PTHR30558">
    <property type="entry name" value="EXBD MEMBRANE COMPONENT OF PMF-DRIVEN MACROMOLECULE IMPORT SYSTEM"/>
    <property type="match status" value="1"/>
</dbReference>
<name>A0A845MFN0_9PROT</name>
<dbReference type="GO" id="GO:0015031">
    <property type="term" value="P:protein transport"/>
    <property type="evidence" value="ECO:0007669"/>
    <property type="project" value="UniProtKB-KW"/>
</dbReference>
<evidence type="ECO:0000256" key="2">
    <source>
        <dbReference type="ARBA" id="ARBA00005811"/>
    </source>
</evidence>
<dbReference type="InterPro" id="IPR003400">
    <property type="entry name" value="ExbD"/>
</dbReference>
<dbReference type="GO" id="GO:0022857">
    <property type="term" value="F:transmembrane transporter activity"/>
    <property type="evidence" value="ECO:0007669"/>
    <property type="project" value="InterPro"/>
</dbReference>
<reference evidence="9 10" key="1">
    <citation type="journal article" date="2014" name="Int. J. Syst. Evol. Microbiol.">
        <title>Sneathiella chungangensis sp. nov., isolated from a marine sand, and emended description of the genus Sneathiella.</title>
        <authorList>
            <person name="Siamphan C."/>
            <person name="Kim H."/>
            <person name="Lee J.S."/>
            <person name="Kim W."/>
        </authorList>
    </citation>
    <scope>NUCLEOTIDE SEQUENCE [LARGE SCALE GENOMIC DNA]</scope>
    <source>
        <strain evidence="9 10">KCTC 32476</strain>
    </source>
</reference>
<gene>
    <name evidence="9" type="ORF">GQF03_10970</name>
</gene>
<evidence type="ECO:0000256" key="7">
    <source>
        <dbReference type="RuleBase" id="RU003879"/>
    </source>
</evidence>
<protein>
    <recommendedName>
        <fullName evidence="11">Biopolymer transporter ExbD</fullName>
    </recommendedName>
</protein>
<comment type="caution">
    <text evidence="9">The sequence shown here is derived from an EMBL/GenBank/DDBJ whole genome shotgun (WGS) entry which is preliminary data.</text>
</comment>
<dbReference type="GO" id="GO:0005886">
    <property type="term" value="C:plasma membrane"/>
    <property type="evidence" value="ECO:0007669"/>
    <property type="project" value="UniProtKB-SubCell"/>
</dbReference>